<dbReference type="STRING" id="13370.A0A448YIE5"/>
<dbReference type="InterPro" id="IPR014718">
    <property type="entry name" value="GH-type_carb-bd"/>
</dbReference>
<comment type="pathway">
    <text evidence="3">Carbohydrate metabolism; galactose metabolism.</text>
</comment>
<keyword evidence="13" id="KW-1185">Reference proteome</keyword>
<dbReference type="GO" id="GO:0006012">
    <property type="term" value="P:galactose metabolic process"/>
    <property type="evidence" value="ECO:0007669"/>
    <property type="project" value="UniProtKB-KW"/>
</dbReference>
<evidence type="ECO:0000313" key="13">
    <source>
        <dbReference type="Proteomes" id="UP000290900"/>
    </source>
</evidence>
<dbReference type="PANTHER" id="PTHR43725">
    <property type="entry name" value="UDP-GLUCOSE 4-EPIMERASE"/>
    <property type="match status" value="1"/>
</dbReference>
<evidence type="ECO:0000256" key="5">
    <source>
        <dbReference type="ARBA" id="ARBA00023027"/>
    </source>
</evidence>
<dbReference type="CDD" id="cd05247">
    <property type="entry name" value="UDP_G4E_1_SDR_e"/>
    <property type="match status" value="1"/>
</dbReference>
<dbReference type="OrthoDB" id="9402762at2759"/>
<keyword evidence="5" id="KW-0520">NAD</keyword>
<name>A0A448YIE5_BRENA</name>
<comment type="pathway">
    <text evidence="4">Carbohydrate metabolism; hexose metabolism.</text>
</comment>
<dbReference type="InterPro" id="IPR036291">
    <property type="entry name" value="NAD(P)-bd_dom_sf"/>
</dbReference>
<dbReference type="InterPro" id="IPR008183">
    <property type="entry name" value="Aldose_1/G6P_1-epimerase"/>
</dbReference>
<dbReference type="InParanoid" id="A0A448YIE5"/>
<dbReference type="Proteomes" id="UP000290900">
    <property type="component" value="Unassembled WGS sequence"/>
</dbReference>
<comment type="cofactor">
    <cofactor evidence="2">
        <name>NAD(+)</name>
        <dbReference type="ChEBI" id="CHEBI:57540"/>
    </cofactor>
</comment>
<dbReference type="AlphaFoldDB" id="A0A448YIE5"/>
<gene>
    <name evidence="12" type="ORF">BRENAR_LOCUS1373</name>
</gene>
<evidence type="ECO:0000256" key="6">
    <source>
        <dbReference type="ARBA" id="ARBA00023144"/>
    </source>
</evidence>
<proteinExistence type="inferred from homology"/>
<organism evidence="12 13">
    <name type="scientific">Brettanomyces naardenensis</name>
    <name type="common">Yeast</name>
    <dbReference type="NCBI Taxonomy" id="13370"/>
    <lineage>
        <taxon>Eukaryota</taxon>
        <taxon>Fungi</taxon>
        <taxon>Dikarya</taxon>
        <taxon>Ascomycota</taxon>
        <taxon>Saccharomycotina</taxon>
        <taxon>Pichiomycetes</taxon>
        <taxon>Pichiales</taxon>
        <taxon>Pichiaceae</taxon>
        <taxon>Brettanomyces</taxon>
    </lineage>
</organism>
<dbReference type="Gene3D" id="3.40.50.720">
    <property type="entry name" value="NAD(P)-binding Rossmann-like Domain"/>
    <property type="match status" value="1"/>
</dbReference>
<comment type="similarity">
    <text evidence="9">In the N-terminal section; belongs to the NAD(P)-dependent epimerase/dehydratase family.</text>
</comment>
<protein>
    <submittedName>
        <fullName evidence="12">DEKNAAC101615</fullName>
    </submittedName>
</protein>
<dbReference type="EMBL" id="CAACVR010000006">
    <property type="protein sequence ID" value="VEU20638.1"/>
    <property type="molecule type" value="Genomic_DNA"/>
</dbReference>
<dbReference type="GO" id="GO:0030246">
    <property type="term" value="F:carbohydrate binding"/>
    <property type="evidence" value="ECO:0007669"/>
    <property type="project" value="InterPro"/>
</dbReference>
<dbReference type="PANTHER" id="PTHR43725:SF47">
    <property type="entry name" value="UDP-GLUCOSE 4-EPIMERASE"/>
    <property type="match status" value="1"/>
</dbReference>
<dbReference type="SUPFAM" id="SSF74650">
    <property type="entry name" value="Galactose mutarotase-like"/>
    <property type="match status" value="1"/>
</dbReference>
<reference evidence="12 13" key="1">
    <citation type="submission" date="2018-12" db="EMBL/GenBank/DDBJ databases">
        <authorList>
            <person name="Tiukova I."/>
            <person name="Dainat J."/>
        </authorList>
    </citation>
    <scope>NUCLEOTIDE SEQUENCE [LARGE SCALE GENOMIC DNA]</scope>
</reference>
<evidence type="ECO:0000256" key="10">
    <source>
        <dbReference type="ARBA" id="ARBA00038238"/>
    </source>
</evidence>
<dbReference type="InterPro" id="IPR011013">
    <property type="entry name" value="Gal_mutarotase_sf_dom"/>
</dbReference>
<evidence type="ECO:0000313" key="12">
    <source>
        <dbReference type="EMBL" id="VEU20638.1"/>
    </source>
</evidence>
<accession>A0A448YIE5</accession>
<comment type="catalytic activity">
    <reaction evidence="1">
        <text>UDP-alpha-D-glucose = UDP-alpha-D-galactose</text>
        <dbReference type="Rhea" id="RHEA:22168"/>
        <dbReference type="ChEBI" id="CHEBI:58885"/>
        <dbReference type="ChEBI" id="CHEBI:66914"/>
        <dbReference type="EC" id="5.1.3.2"/>
    </reaction>
</comment>
<evidence type="ECO:0000256" key="3">
    <source>
        <dbReference type="ARBA" id="ARBA00004947"/>
    </source>
</evidence>
<keyword evidence="6" id="KW-0119">Carbohydrate metabolism</keyword>
<evidence type="ECO:0000259" key="11">
    <source>
        <dbReference type="Pfam" id="PF01370"/>
    </source>
</evidence>
<dbReference type="FunCoup" id="A0A448YIE5">
    <property type="interactions" value="504"/>
</dbReference>
<dbReference type="SUPFAM" id="SSF51735">
    <property type="entry name" value="NAD(P)-binding Rossmann-fold domains"/>
    <property type="match status" value="1"/>
</dbReference>
<evidence type="ECO:0000256" key="4">
    <source>
        <dbReference type="ARBA" id="ARBA00005028"/>
    </source>
</evidence>
<feature type="domain" description="NAD-dependent epimerase/dehydratase" evidence="11">
    <location>
        <begin position="4"/>
        <end position="257"/>
    </location>
</feature>
<dbReference type="GO" id="GO:0003978">
    <property type="term" value="F:UDP-glucose 4-epimerase activity"/>
    <property type="evidence" value="ECO:0007669"/>
    <property type="project" value="UniProtKB-EC"/>
</dbReference>
<dbReference type="InterPro" id="IPR005886">
    <property type="entry name" value="UDP_G4E"/>
</dbReference>
<dbReference type="GO" id="GO:0005829">
    <property type="term" value="C:cytosol"/>
    <property type="evidence" value="ECO:0007669"/>
    <property type="project" value="TreeGrafter"/>
</dbReference>
<evidence type="ECO:0000256" key="1">
    <source>
        <dbReference type="ARBA" id="ARBA00000083"/>
    </source>
</evidence>
<sequence>MSYILVTGGAGYVGSHVVLELSAKYNVVVVDSLVNSSYDAVSHVEFLAKKKIPFFKVDLNDADALSEVFDQYQISSVIHLAGLKEDSPLDLYENNVSGTISLLKVMTSHNVKTIVFSSSAAVYGDATTPISEESLVAPTTADGKTKAVVEDILHDLYLNDPQWKAAALRVFNPVGADPSGLIGEDPLGVPNHVLPILAQVYIGTRDKLSIFGNDYSTHDGTPIRDYVHVTDVAKGYLAALAYLHKADHGLYREWNLGSGKGTTVLDIYHLFSKVAGKDLPYEVVPRRSGDHVTSLIANTERATKELGWTAQLSIEQAIKDLLNWTTKNPSGYHVDNYFSNGDYEANRIHTVKYPGFQASVANYGGTVVDIQVNGIPVLCNYKDLQDYKLPTNPFFGATVGRVSERLPEGHFQINGKQFVADVNEGPNTLHGGPKGFNRQYFFGPIATHGAENTSLKFAYLDKDGNNGFPGDLLTIITYTISSNALEIEYEASLTPDSKEDVTVVSLTNHSYFHLTPDKNINDTRLLLATNRYMDCDAAKLTTGTLNNWTDPDVSKPFTLGDHVLDYCFVVDEHPTGIDTRSLPLKKILQATHPRTSTKFNVFTTEPSFEFFTGDGIETKGYGSRPGFSVSPFRYTGAAYFEKWSNQVTLRKGEVYGSRIVYAFDF</sequence>
<evidence type="ECO:0000256" key="8">
    <source>
        <dbReference type="ARBA" id="ARBA00037676"/>
    </source>
</evidence>
<dbReference type="Gene3D" id="2.70.98.10">
    <property type="match status" value="1"/>
</dbReference>
<dbReference type="Pfam" id="PF01370">
    <property type="entry name" value="Epimerase"/>
    <property type="match status" value="1"/>
</dbReference>
<evidence type="ECO:0000256" key="9">
    <source>
        <dbReference type="ARBA" id="ARBA00037955"/>
    </source>
</evidence>
<evidence type="ECO:0000256" key="2">
    <source>
        <dbReference type="ARBA" id="ARBA00001911"/>
    </source>
</evidence>
<keyword evidence="6" id="KW-0299">Galactose metabolism</keyword>
<comment type="similarity">
    <text evidence="10">In the C-terminal section; belongs to the aldose epimerase family.</text>
</comment>
<comment type="function">
    <text evidence="8">Mutarotase converts alpha-aldose to the beta-anomer. It is active on D-glucose, L-arabinose, D-xylose, D-galactose, maltose and lactose.</text>
</comment>
<dbReference type="NCBIfam" id="TIGR01179">
    <property type="entry name" value="galE"/>
    <property type="match status" value="1"/>
</dbReference>
<dbReference type="InterPro" id="IPR001509">
    <property type="entry name" value="Epimerase_deHydtase"/>
</dbReference>
<evidence type="ECO:0000256" key="7">
    <source>
        <dbReference type="ARBA" id="ARBA00023235"/>
    </source>
</evidence>
<keyword evidence="7" id="KW-0413">Isomerase</keyword>
<dbReference type="Pfam" id="PF01263">
    <property type="entry name" value="Aldose_epim"/>
    <property type="match status" value="1"/>
</dbReference>
<dbReference type="Gene3D" id="3.90.25.10">
    <property type="entry name" value="UDP-galactose 4-epimerase, domain 1"/>
    <property type="match status" value="1"/>
</dbReference>